<evidence type="ECO:0000256" key="7">
    <source>
        <dbReference type="ARBA" id="ARBA00023237"/>
    </source>
</evidence>
<evidence type="ECO:0000256" key="8">
    <source>
        <dbReference type="HAMAP-Rule" id="MF_01430"/>
    </source>
</evidence>
<reference evidence="11 12" key="1">
    <citation type="submission" date="2020-05" db="EMBL/GenBank/DDBJ databases">
        <authorList>
            <person name="Niu N."/>
        </authorList>
    </citation>
    <scope>NUCLEOTIDE SEQUENCE [LARGE SCALE GENOMIC DNA]</scope>
    <source>
        <strain evidence="11 12">3340-03</strain>
    </source>
</reference>
<protein>
    <recommendedName>
        <fullName evidence="8 9">Outer membrane protein assembly factor BamA</fullName>
    </recommendedName>
</protein>
<dbReference type="HAMAP" id="MF_01430">
    <property type="entry name" value="OM_assembly_BamA"/>
    <property type="match status" value="1"/>
</dbReference>
<feature type="domain" description="POTRA" evidence="10">
    <location>
        <begin position="275"/>
        <end position="353"/>
    </location>
</feature>
<feature type="domain" description="POTRA" evidence="10">
    <location>
        <begin position="101"/>
        <end position="181"/>
    </location>
</feature>
<dbReference type="Gene3D" id="3.10.20.310">
    <property type="entry name" value="membrane protein fhac"/>
    <property type="match status" value="5"/>
</dbReference>
<keyword evidence="4 8" id="KW-0732">Signal</keyword>
<dbReference type="RefSeq" id="WP_171680137.1">
    <property type="nucleotide sequence ID" value="NZ_JABGBN010000002.1"/>
</dbReference>
<dbReference type="Pfam" id="PF01103">
    <property type="entry name" value="Omp85"/>
    <property type="match status" value="1"/>
</dbReference>
<dbReference type="GO" id="GO:0043165">
    <property type="term" value="P:Gram-negative-bacterium-type cell outer membrane assembly"/>
    <property type="evidence" value="ECO:0007669"/>
    <property type="project" value="UniProtKB-UniRule"/>
</dbReference>
<evidence type="ECO:0000256" key="2">
    <source>
        <dbReference type="ARBA" id="ARBA00022452"/>
    </source>
</evidence>
<dbReference type="InterPro" id="IPR023707">
    <property type="entry name" value="OM_assembly_BamA"/>
</dbReference>
<dbReference type="PANTHER" id="PTHR12815:SF23">
    <property type="entry name" value="OUTER MEMBRANE PROTEIN ASSEMBLY FACTOR BAMA"/>
    <property type="match status" value="1"/>
</dbReference>
<dbReference type="InterPro" id="IPR000184">
    <property type="entry name" value="Bac_surfAg_D15"/>
</dbReference>
<dbReference type="GO" id="GO:0051205">
    <property type="term" value="P:protein insertion into membrane"/>
    <property type="evidence" value="ECO:0007669"/>
    <property type="project" value="UniProtKB-UniRule"/>
</dbReference>
<sequence length="789" mass="87025" precursor="true">MDIRSLKQFNKKAMAALISALVLPSAASAFTPFVVQDIRITGLRSAEPGMVFSYIPARVGSTFNQEMATDSLRRLYATGLFNDVKITTQGKVVNIVVDERPMISSILFEGMNAFKDDAVLESLRGVGFGEGRAYDPALLDRAVTELRNQYVSKGNYSVEVKSTLTPLPNNRVGVSFQVNEGKRAHISDINFVGNEAISSSDLEDEMDLTTPGFMTWYTGTDKFSRETLNSDVEKIRDYYMDRGYLDVKVDSPQVTISPNLEEIGINMTIQEGKPYTVRRVQLAGDLMGMNEELQGLIENRPGEVFNITKARQTANAISMRLGELGYALAEVNPVPQPVAGTQEVDVVYFVNPGKRIYVRQINIGGNVRTRDQVIRREMRQSESAWYDATRLATSRDRIDRLGYFNNVEVTKVPVEGSDDLVDVNVTVKEKPTGMVNFGVGYGSTDKLTFQAGVSQDNIFGSGTNLGLSFSTSKTNRNVILTHTNPYWTTSGISKTTSAYYRLDKPYSSSVNQDEDTYQVRSTGIGLNFGVPISEYDRVFLGATFEQNKIRLPAENSGLIIPQAYRDFVSNYGEKSNVIMFNIGWTKDTRDSAIAPTSGYMTSLNAVAGVGDLKYYLLSAQQQYYWPINKDFTLAFNVTADWGRTYGSSKPFPVIKNLYAGGIGSVRGYDGASLGPRDTVSGDYLGGNTRLLANVQLFLPFPGTQNDRSLRWFLFADAGKVGVSGAQTCSVGNAQYGGIVTDPCGWRYSTGIGLSWNSPLGPLQLSYARPIRSKPGDNKQQFQFQIGTSF</sequence>
<keyword evidence="6 8" id="KW-0472">Membrane</keyword>
<feature type="domain" description="POTRA" evidence="10">
    <location>
        <begin position="356"/>
        <end position="430"/>
    </location>
</feature>
<dbReference type="Proteomes" id="UP000537862">
    <property type="component" value="Unassembled WGS sequence"/>
</dbReference>
<comment type="subcellular location">
    <subcellularLocation>
        <location evidence="8">Cell outer membrane</location>
    </subcellularLocation>
    <subcellularLocation>
        <location evidence="1">Membrane</location>
    </subcellularLocation>
</comment>
<feature type="signal peptide" evidence="8">
    <location>
        <begin position="1"/>
        <end position="29"/>
    </location>
</feature>
<proteinExistence type="inferred from homology"/>
<gene>
    <name evidence="8 11" type="primary">bamA</name>
    <name evidence="11" type="ORF">HKX39_04630</name>
</gene>
<feature type="domain" description="POTRA" evidence="10">
    <location>
        <begin position="33"/>
        <end position="100"/>
    </location>
</feature>
<dbReference type="InterPro" id="IPR010827">
    <property type="entry name" value="BamA/TamA_POTRA"/>
</dbReference>
<dbReference type="PANTHER" id="PTHR12815">
    <property type="entry name" value="SORTING AND ASSEMBLY MACHINERY SAMM50 PROTEIN FAMILY MEMBER"/>
    <property type="match status" value="1"/>
</dbReference>
<feature type="domain" description="POTRA" evidence="10">
    <location>
        <begin position="184"/>
        <end position="272"/>
    </location>
</feature>
<evidence type="ECO:0000259" key="10">
    <source>
        <dbReference type="PROSITE" id="PS51779"/>
    </source>
</evidence>
<dbReference type="AlphaFoldDB" id="A0A849P541"/>
<comment type="similarity">
    <text evidence="8">Belongs to the BamA family.</text>
</comment>
<comment type="function">
    <text evidence="8">Part of the outer membrane protein assembly complex, which is involved in assembly and insertion of beta-barrel proteins into the outer membrane.</text>
</comment>
<evidence type="ECO:0000313" key="12">
    <source>
        <dbReference type="Proteomes" id="UP000537862"/>
    </source>
</evidence>
<evidence type="ECO:0000256" key="3">
    <source>
        <dbReference type="ARBA" id="ARBA00022692"/>
    </source>
</evidence>
<dbReference type="Pfam" id="PF07244">
    <property type="entry name" value="POTRA"/>
    <property type="match status" value="5"/>
</dbReference>
<keyword evidence="12" id="KW-1185">Reference proteome</keyword>
<comment type="caution">
    <text evidence="11">The sequence shown here is derived from an EMBL/GenBank/DDBJ whole genome shotgun (WGS) entry which is preliminary data.</text>
</comment>
<dbReference type="GO" id="GO:0009279">
    <property type="term" value="C:cell outer membrane"/>
    <property type="evidence" value="ECO:0007669"/>
    <property type="project" value="UniProtKB-SubCell"/>
</dbReference>
<dbReference type="InterPro" id="IPR039910">
    <property type="entry name" value="D15-like"/>
</dbReference>
<keyword evidence="7 8" id="KW-0998">Cell outer membrane</keyword>
<dbReference type="InterPro" id="IPR034746">
    <property type="entry name" value="POTRA"/>
</dbReference>
<comment type="subunit">
    <text evidence="8">Part of the Bam complex.</text>
</comment>
<dbReference type="EMBL" id="JABGBN010000002">
    <property type="protein sequence ID" value="NOL51464.1"/>
    <property type="molecule type" value="Genomic_DNA"/>
</dbReference>
<evidence type="ECO:0000313" key="11">
    <source>
        <dbReference type="EMBL" id="NOL51464.1"/>
    </source>
</evidence>
<dbReference type="PIRSF" id="PIRSF006076">
    <property type="entry name" value="OM_assembly_OMP85"/>
    <property type="match status" value="1"/>
</dbReference>
<evidence type="ECO:0000256" key="5">
    <source>
        <dbReference type="ARBA" id="ARBA00022737"/>
    </source>
</evidence>
<feature type="chain" id="PRO_5033184590" description="Outer membrane protein assembly factor BamA" evidence="8">
    <location>
        <begin position="30"/>
        <end position="789"/>
    </location>
</feature>
<dbReference type="Gene3D" id="2.40.160.50">
    <property type="entry name" value="membrane protein fhac: a member of the omp85/tpsb transporter family"/>
    <property type="match status" value="1"/>
</dbReference>
<keyword evidence="5 8" id="KW-0677">Repeat</keyword>
<evidence type="ECO:0000256" key="6">
    <source>
        <dbReference type="ARBA" id="ARBA00023136"/>
    </source>
</evidence>
<name>A0A849P541_9BURK</name>
<accession>A0A849P541</accession>
<evidence type="ECO:0000256" key="9">
    <source>
        <dbReference type="NCBIfam" id="TIGR03303"/>
    </source>
</evidence>
<evidence type="ECO:0000256" key="4">
    <source>
        <dbReference type="ARBA" id="ARBA00022729"/>
    </source>
</evidence>
<keyword evidence="2 8" id="KW-1134">Transmembrane beta strand</keyword>
<dbReference type="NCBIfam" id="TIGR03303">
    <property type="entry name" value="OM_YaeT"/>
    <property type="match status" value="1"/>
</dbReference>
<keyword evidence="3 8" id="KW-0812">Transmembrane</keyword>
<dbReference type="PROSITE" id="PS51779">
    <property type="entry name" value="POTRA"/>
    <property type="match status" value="5"/>
</dbReference>
<organism evidence="11 12">
    <name type="scientific">Pelistega suis</name>
    <dbReference type="NCBI Taxonomy" id="1631957"/>
    <lineage>
        <taxon>Bacteria</taxon>
        <taxon>Pseudomonadati</taxon>
        <taxon>Pseudomonadota</taxon>
        <taxon>Betaproteobacteria</taxon>
        <taxon>Burkholderiales</taxon>
        <taxon>Alcaligenaceae</taxon>
        <taxon>Pelistega</taxon>
    </lineage>
</organism>
<evidence type="ECO:0000256" key="1">
    <source>
        <dbReference type="ARBA" id="ARBA00004370"/>
    </source>
</evidence>